<dbReference type="EMBL" id="CP042434">
    <property type="protein sequence ID" value="QEC72277.1"/>
    <property type="molecule type" value="Genomic_DNA"/>
</dbReference>
<dbReference type="OrthoDB" id="915634at2"/>
<proteinExistence type="predicted"/>
<protein>
    <recommendedName>
        <fullName evidence="1">MobA/VirD2-like nuclease domain-containing protein</fullName>
    </recommendedName>
</protein>
<dbReference type="KEGG" id="agi:FSB73_11950"/>
<dbReference type="InterPro" id="IPR005094">
    <property type="entry name" value="Endonuclease_MobA/VirD2"/>
</dbReference>
<sequence>MVAKIESVSSIKEVLLYNEGKVEKCDAKLLFAGGFPWAVEELDFKTKLEVFDKLTSQNSRCKKNALHITLNFSDRDLLDDGKLIQIANDYMNLMGLEGQPFLVYRHFDAGHPHIHVPTVIIADGGKRLDAFGYKGGKSFNVSNDLEEKYGLVIAGAQKEEKVLRLQSGRLERVVYGKAEVATSIAVIVAEVLRKYKCTSLPEFNLVLNQFGVLANRGRPGSKMFEAGGLMYRLLDENYRTMGVPVKASNIYGKPTLNNLEKRFASNLGLCGPNKQRMRYVLDKALECADKAQMEALLHRYGLRIIFRKNPDGKIFDAVFIDNAACAVFTDETLGEKYRAAVFLKLTEAKDVRVQVEGGVNIGSQVVSHLSLNEATSQQISSDVNTALNTTPAATEVKNYPASELPVTMTFMDRLYYDYKDPEDGYLASAKKQLRLSQKNRSSKLSISR</sequence>
<gene>
    <name evidence="2" type="ORF">FSB73_11950</name>
</gene>
<name>A0A5B8VL74_9BACT</name>
<organism evidence="2 3">
    <name type="scientific">Arachidicoccus ginsenosidivorans</name>
    <dbReference type="NCBI Taxonomy" id="496057"/>
    <lineage>
        <taxon>Bacteria</taxon>
        <taxon>Pseudomonadati</taxon>
        <taxon>Bacteroidota</taxon>
        <taxon>Chitinophagia</taxon>
        <taxon>Chitinophagales</taxon>
        <taxon>Chitinophagaceae</taxon>
        <taxon>Arachidicoccus</taxon>
    </lineage>
</organism>
<keyword evidence="3" id="KW-1185">Reference proteome</keyword>
<dbReference type="AlphaFoldDB" id="A0A5B8VL74"/>
<evidence type="ECO:0000259" key="1">
    <source>
        <dbReference type="Pfam" id="PF03432"/>
    </source>
</evidence>
<dbReference type="Proteomes" id="UP000321291">
    <property type="component" value="Chromosome"/>
</dbReference>
<feature type="domain" description="MobA/VirD2-like nuclease" evidence="1">
    <location>
        <begin position="37"/>
        <end position="151"/>
    </location>
</feature>
<accession>A0A5B8VL74</accession>
<dbReference type="RefSeq" id="WP_146782333.1">
    <property type="nucleotide sequence ID" value="NZ_CP042434.1"/>
</dbReference>
<dbReference type="Pfam" id="PF03432">
    <property type="entry name" value="Relaxase"/>
    <property type="match status" value="1"/>
</dbReference>
<reference evidence="2 3" key="1">
    <citation type="journal article" date="2017" name="Int. J. Syst. Evol. Microbiol.">
        <title>Arachidicoccus ginsenosidivorans sp. nov., with ginsenoside-converting activity isolated from ginseng cultivating soil.</title>
        <authorList>
            <person name="Siddiqi M.Z."/>
            <person name="Aslam Z."/>
            <person name="Im W.T."/>
        </authorList>
    </citation>
    <scope>NUCLEOTIDE SEQUENCE [LARGE SCALE GENOMIC DNA]</scope>
    <source>
        <strain evidence="2 3">Gsoil 809</strain>
    </source>
</reference>
<evidence type="ECO:0000313" key="2">
    <source>
        <dbReference type="EMBL" id="QEC72277.1"/>
    </source>
</evidence>
<evidence type="ECO:0000313" key="3">
    <source>
        <dbReference type="Proteomes" id="UP000321291"/>
    </source>
</evidence>